<dbReference type="AlphaFoldDB" id="A0A6N6JFX2"/>
<keyword evidence="2" id="KW-1185">Reference proteome</keyword>
<dbReference type="InterPro" id="IPR050902">
    <property type="entry name" value="ABC_Transporter_SBP"/>
</dbReference>
<organism evidence="1 2">
    <name type="scientific">Litoreibacter roseus</name>
    <dbReference type="NCBI Taxonomy" id="2601869"/>
    <lineage>
        <taxon>Bacteria</taxon>
        <taxon>Pseudomonadati</taxon>
        <taxon>Pseudomonadota</taxon>
        <taxon>Alphaproteobacteria</taxon>
        <taxon>Rhodobacterales</taxon>
        <taxon>Roseobacteraceae</taxon>
        <taxon>Litoreibacter</taxon>
    </lineage>
</organism>
<dbReference type="PANTHER" id="PTHR30535">
    <property type="entry name" value="VITAMIN B12-BINDING PROTEIN"/>
    <property type="match status" value="1"/>
</dbReference>
<dbReference type="EMBL" id="BLJE01000002">
    <property type="protein sequence ID" value="GFE64690.1"/>
    <property type="molecule type" value="Genomic_DNA"/>
</dbReference>
<accession>A0A6N6JFX2</accession>
<evidence type="ECO:0000313" key="1">
    <source>
        <dbReference type="EMBL" id="GFE64690.1"/>
    </source>
</evidence>
<protein>
    <recommendedName>
        <fullName evidence="3">Fe/B12 periplasmic-binding domain-containing protein</fullName>
    </recommendedName>
</protein>
<name>A0A6N6JFX2_9RHOB</name>
<dbReference type="RefSeq" id="WP_243144872.1">
    <property type="nucleotide sequence ID" value="NZ_BLJE01000002.1"/>
</dbReference>
<dbReference type="Gene3D" id="3.40.50.1980">
    <property type="entry name" value="Nitrogenase molybdenum iron protein domain"/>
    <property type="match status" value="1"/>
</dbReference>
<dbReference type="Proteomes" id="UP000436822">
    <property type="component" value="Unassembled WGS sequence"/>
</dbReference>
<gene>
    <name evidence="1" type="ORF">KIN_17640</name>
</gene>
<comment type="caution">
    <text evidence="1">The sequence shown here is derived from an EMBL/GenBank/DDBJ whole genome shotgun (WGS) entry which is preliminary data.</text>
</comment>
<reference evidence="1 2" key="1">
    <citation type="submission" date="2019-12" db="EMBL/GenBank/DDBJ databases">
        <title>Litoreibacter badius sp. nov., a novel bacteriochlorophyll a-containing bacterium in the genus Litoreibacter.</title>
        <authorList>
            <person name="Kanamuro M."/>
            <person name="Takabe Y."/>
            <person name="Mori K."/>
            <person name="Takaichi S."/>
            <person name="Hanada S."/>
        </authorList>
    </citation>
    <scope>NUCLEOTIDE SEQUENCE [LARGE SCALE GENOMIC DNA]</scope>
    <source>
        <strain evidence="1 2">K6</strain>
    </source>
</reference>
<dbReference type="PANTHER" id="PTHR30535:SF34">
    <property type="entry name" value="MOLYBDATE-BINDING PROTEIN MOLA"/>
    <property type="match status" value="1"/>
</dbReference>
<dbReference type="SUPFAM" id="SSF53807">
    <property type="entry name" value="Helical backbone' metal receptor"/>
    <property type="match status" value="1"/>
</dbReference>
<evidence type="ECO:0008006" key="3">
    <source>
        <dbReference type="Google" id="ProtNLM"/>
    </source>
</evidence>
<proteinExistence type="predicted"/>
<evidence type="ECO:0000313" key="2">
    <source>
        <dbReference type="Proteomes" id="UP000436822"/>
    </source>
</evidence>
<sequence>MEGIIEADPDHIVGTCANWAEATPQVTSTLLGYDADPAVNAEKIRALAMCRGFRDLRAVQDGNYHSIYHQFYNSPYHFIALQQIAKWLHPDDFEDLDPQETFDRMHERFMPYENSGQFWLSANAPAS</sequence>